<name>A0ABP1DTV9_9APHY</name>
<organism evidence="3 4">
    <name type="scientific">Somion occarium</name>
    <dbReference type="NCBI Taxonomy" id="3059160"/>
    <lineage>
        <taxon>Eukaryota</taxon>
        <taxon>Fungi</taxon>
        <taxon>Dikarya</taxon>
        <taxon>Basidiomycota</taxon>
        <taxon>Agaricomycotina</taxon>
        <taxon>Agaricomycetes</taxon>
        <taxon>Polyporales</taxon>
        <taxon>Cerrenaceae</taxon>
        <taxon>Somion</taxon>
    </lineage>
</organism>
<dbReference type="SUPFAM" id="SSF56112">
    <property type="entry name" value="Protein kinase-like (PK-like)"/>
    <property type="match status" value="1"/>
</dbReference>
<proteinExistence type="predicted"/>
<dbReference type="Proteomes" id="UP001497453">
    <property type="component" value="Chromosome 6"/>
</dbReference>
<sequence length="808" mass="91727">MSIGPMPIDTFLQEYFPIDEKYPASRSSDHAFDKLPTNPTREQQMYQPFVDIMNRRRKLCGKLKFRDTGDKRDADVDTNMRPDIVSYWGDDPPMDLDWSLVEIIIEWKLLVSRDGYSDSFKEGKLFVENAGSQKAKATRGQLFSYAAIQMTHQHRLFVYLVGIYGPYARLYRVDRSCIVASAPFNYMVKPHVLLEFFWRYARMHAVQRGYDPTVSLAEDAECRLFDSKIKEYLERAKRHNYRTYPGIEGMADGDYATCKIQVNDRNGGVSHWIVRKPLAQPELLTPCGRCTRGYIAIRAPGCDAENESSDVGNQAANTGDECELYWMKDSWRTAEYEQEADIYAELKDAEVPHIPVIHCAGDVLVDTTVQRTTNQLWLKKPEAEAWKRPTGPIRNLVHHRVVQELLYPLGCVQSARELVRATHDTLETLVEAYYKPKRLHRDVSKNNVMLTENPSDGKNPSGILNDWDHSRPLDATTPVFNHRTGTWQFMSVKLLEDPDKPHEIFDDLESVLWVLLFIAVHHFEHSGTFDMGVFDYFISHPGGFTGNATTGGQIKRSWLSGQSVRFECPALNKVIITVGDFHNHLLNLANLAKRDPDNKALEEKKTELKANLRQLLEDFDGQLNSASADWTKGDWVDDLYPPTTAEKLEKYLMECAQLTSCESGWPGAAGAPLEDDLLEDIPLEAEPNATEQVKQEHQTSAKAEKRERSGNGTGKSKEKGKEKAKAEGKGKGKMKPNTRSKNTISQASSSARGTKRYRDDVESEDEEEPSGRSHGQLIDIPEEEEGIAGPSRRRFVTKNRTKRAKRGS</sequence>
<reference evidence="4" key="1">
    <citation type="submission" date="2024-04" db="EMBL/GenBank/DDBJ databases">
        <authorList>
            <person name="Shaw F."/>
            <person name="Minotto A."/>
        </authorList>
    </citation>
    <scope>NUCLEOTIDE SEQUENCE [LARGE SCALE GENOMIC DNA]</scope>
</reference>
<protein>
    <recommendedName>
        <fullName evidence="2">Fungal-type protein kinase domain-containing protein</fullName>
    </recommendedName>
</protein>
<dbReference type="InterPro" id="IPR011009">
    <property type="entry name" value="Kinase-like_dom_sf"/>
</dbReference>
<keyword evidence="4" id="KW-1185">Reference proteome</keyword>
<feature type="compositionally biased region" description="Basic and acidic residues" evidence="1">
    <location>
        <begin position="693"/>
        <end position="730"/>
    </location>
</feature>
<feature type="domain" description="Fungal-type protein kinase" evidence="2">
    <location>
        <begin position="128"/>
        <end position="518"/>
    </location>
</feature>
<feature type="compositionally biased region" description="Polar residues" evidence="1">
    <location>
        <begin position="739"/>
        <end position="752"/>
    </location>
</feature>
<dbReference type="InterPro" id="IPR040976">
    <property type="entry name" value="Pkinase_fungal"/>
</dbReference>
<dbReference type="EMBL" id="OZ037949">
    <property type="protein sequence ID" value="CAL1710414.1"/>
    <property type="molecule type" value="Genomic_DNA"/>
</dbReference>
<evidence type="ECO:0000313" key="3">
    <source>
        <dbReference type="EMBL" id="CAL1710414.1"/>
    </source>
</evidence>
<dbReference type="PANTHER" id="PTHR38248">
    <property type="entry name" value="FUNK1 6"/>
    <property type="match status" value="1"/>
</dbReference>
<gene>
    <name evidence="3" type="ORF">GFSPODELE1_LOCUS7819</name>
</gene>
<accession>A0ABP1DTV9</accession>
<feature type="compositionally biased region" description="Basic residues" evidence="1">
    <location>
        <begin position="791"/>
        <end position="808"/>
    </location>
</feature>
<feature type="region of interest" description="Disordered" evidence="1">
    <location>
        <begin position="686"/>
        <end position="808"/>
    </location>
</feature>
<evidence type="ECO:0000259" key="2">
    <source>
        <dbReference type="Pfam" id="PF17667"/>
    </source>
</evidence>
<dbReference type="PANTHER" id="PTHR38248:SF2">
    <property type="entry name" value="FUNK1 11"/>
    <property type="match status" value="1"/>
</dbReference>
<evidence type="ECO:0000313" key="4">
    <source>
        <dbReference type="Proteomes" id="UP001497453"/>
    </source>
</evidence>
<evidence type="ECO:0000256" key="1">
    <source>
        <dbReference type="SAM" id="MobiDB-lite"/>
    </source>
</evidence>
<dbReference type="Pfam" id="PF17667">
    <property type="entry name" value="Pkinase_fungal"/>
    <property type="match status" value="1"/>
</dbReference>